<evidence type="ECO:0000313" key="3">
    <source>
        <dbReference type="Proteomes" id="UP000265520"/>
    </source>
</evidence>
<organism evidence="2 3">
    <name type="scientific">Trifolium medium</name>
    <dbReference type="NCBI Taxonomy" id="97028"/>
    <lineage>
        <taxon>Eukaryota</taxon>
        <taxon>Viridiplantae</taxon>
        <taxon>Streptophyta</taxon>
        <taxon>Embryophyta</taxon>
        <taxon>Tracheophyta</taxon>
        <taxon>Spermatophyta</taxon>
        <taxon>Magnoliopsida</taxon>
        <taxon>eudicotyledons</taxon>
        <taxon>Gunneridae</taxon>
        <taxon>Pentapetalae</taxon>
        <taxon>rosids</taxon>
        <taxon>fabids</taxon>
        <taxon>Fabales</taxon>
        <taxon>Fabaceae</taxon>
        <taxon>Papilionoideae</taxon>
        <taxon>50 kb inversion clade</taxon>
        <taxon>NPAAA clade</taxon>
        <taxon>Hologalegina</taxon>
        <taxon>IRL clade</taxon>
        <taxon>Trifolieae</taxon>
        <taxon>Trifolium</taxon>
    </lineage>
</organism>
<dbReference type="EMBL" id="LXQA010046443">
    <property type="protein sequence ID" value="MCI01551.1"/>
    <property type="molecule type" value="Genomic_DNA"/>
</dbReference>
<dbReference type="Proteomes" id="UP000265520">
    <property type="component" value="Unassembled WGS sequence"/>
</dbReference>
<evidence type="ECO:0000256" key="1">
    <source>
        <dbReference type="SAM" id="MobiDB-lite"/>
    </source>
</evidence>
<reference evidence="2 3" key="1">
    <citation type="journal article" date="2018" name="Front. Plant Sci.">
        <title>Red Clover (Trifolium pratense) and Zigzag Clover (T. medium) - A Picture of Genomic Similarities and Differences.</title>
        <authorList>
            <person name="Dluhosova J."/>
            <person name="Istvanek J."/>
            <person name="Nedelnik J."/>
            <person name="Repkova J."/>
        </authorList>
    </citation>
    <scope>NUCLEOTIDE SEQUENCE [LARGE SCALE GENOMIC DNA]</scope>
    <source>
        <strain evidence="3">cv. 10/8</strain>
        <tissue evidence="2">Leaf</tissue>
    </source>
</reference>
<name>A0A392NNX5_9FABA</name>
<feature type="non-terminal residue" evidence="2">
    <location>
        <position position="1"/>
    </location>
</feature>
<keyword evidence="3" id="KW-1185">Reference proteome</keyword>
<evidence type="ECO:0000313" key="2">
    <source>
        <dbReference type="EMBL" id="MCI01551.1"/>
    </source>
</evidence>
<protein>
    <recommendedName>
        <fullName evidence="4">Envelope-like protein</fullName>
    </recommendedName>
</protein>
<evidence type="ECO:0008006" key="4">
    <source>
        <dbReference type="Google" id="ProtNLM"/>
    </source>
</evidence>
<accession>A0A392NNX5</accession>
<gene>
    <name evidence="2" type="ORF">A2U01_0022578</name>
</gene>
<feature type="compositionally biased region" description="Acidic residues" evidence="1">
    <location>
        <begin position="85"/>
        <end position="101"/>
    </location>
</feature>
<proteinExistence type="predicted"/>
<comment type="caution">
    <text evidence="2">The sequence shown here is derived from an EMBL/GenBank/DDBJ whole genome shotgun (WGS) entry which is preliminary data.</text>
</comment>
<sequence>SLDYRLFEGTHAADIAPASVKKPTGTVSRKQMIADLKIVSKTLDDKKFLVDHVIQALELEEEAVAVKAGEGPSHANSDDDRAGNDDGDDMQGEDTEGSPDI</sequence>
<dbReference type="AlphaFoldDB" id="A0A392NNX5"/>
<feature type="region of interest" description="Disordered" evidence="1">
    <location>
        <begin position="65"/>
        <end position="101"/>
    </location>
</feature>